<dbReference type="GO" id="GO:0046961">
    <property type="term" value="F:proton-transporting ATPase activity, rotational mechanism"/>
    <property type="evidence" value="ECO:0007669"/>
    <property type="project" value="InterPro"/>
</dbReference>
<organism evidence="6 7">
    <name type="scientific">Triplophysa tibetana</name>
    <dbReference type="NCBI Taxonomy" id="1572043"/>
    <lineage>
        <taxon>Eukaryota</taxon>
        <taxon>Metazoa</taxon>
        <taxon>Chordata</taxon>
        <taxon>Craniata</taxon>
        <taxon>Vertebrata</taxon>
        <taxon>Euteleostomi</taxon>
        <taxon>Actinopterygii</taxon>
        <taxon>Neopterygii</taxon>
        <taxon>Teleostei</taxon>
        <taxon>Ostariophysi</taxon>
        <taxon>Cypriniformes</taxon>
        <taxon>Nemacheilidae</taxon>
        <taxon>Triplophysa</taxon>
    </lineage>
</organism>
<proteinExistence type="inferred from homology"/>
<dbReference type="InterPro" id="IPR005772">
    <property type="entry name" value="ATPase_V1-cplx_fsu_euk"/>
</dbReference>
<keyword evidence="2" id="KW-0813">Transport</keyword>
<keyword evidence="7" id="KW-1185">Reference proteome</keyword>
<dbReference type="PANTHER" id="PTHR13861:SF2">
    <property type="entry name" value="V-TYPE PROTON ATPASE SUBUNIT F"/>
    <property type="match status" value="1"/>
</dbReference>
<dbReference type="AlphaFoldDB" id="A0A5A9PH48"/>
<comment type="similarity">
    <text evidence="1">Belongs to the V-ATPase F subunit family.</text>
</comment>
<dbReference type="InterPro" id="IPR008218">
    <property type="entry name" value="ATPase_V1-cplx_f_g_su"/>
</dbReference>
<evidence type="ECO:0000256" key="5">
    <source>
        <dbReference type="ARBA" id="ARBA00032267"/>
    </source>
</evidence>
<evidence type="ECO:0000256" key="1">
    <source>
        <dbReference type="ARBA" id="ARBA00010148"/>
    </source>
</evidence>
<dbReference type="SUPFAM" id="SSF159468">
    <property type="entry name" value="AtpF-like"/>
    <property type="match status" value="1"/>
</dbReference>
<dbReference type="EMBL" id="SOYY01000005">
    <property type="protein sequence ID" value="KAA0721065.1"/>
    <property type="molecule type" value="Genomic_DNA"/>
</dbReference>
<evidence type="ECO:0000256" key="3">
    <source>
        <dbReference type="ARBA" id="ARBA00022781"/>
    </source>
</evidence>
<dbReference type="PANTHER" id="PTHR13861">
    <property type="entry name" value="VACUOLAR ATP SYNTHASE SUBUNIT F"/>
    <property type="match status" value="1"/>
</dbReference>
<dbReference type="GO" id="GO:0033180">
    <property type="term" value="C:proton-transporting V-type ATPase, V1 domain"/>
    <property type="evidence" value="ECO:0007669"/>
    <property type="project" value="InterPro"/>
</dbReference>
<name>A0A5A9PH48_9TELE</name>
<keyword evidence="4" id="KW-0406">Ion transport</keyword>
<gene>
    <name evidence="6" type="ORF">E1301_Tti001925</name>
</gene>
<evidence type="ECO:0000256" key="2">
    <source>
        <dbReference type="ARBA" id="ARBA00022448"/>
    </source>
</evidence>
<reference evidence="6 7" key="1">
    <citation type="journal article" date="2019" name="Mol. Ecol. Resour.">
        <title>Chromosome-level genome assembly of Triplophysa tibetana, a fish adapted to the harsh high-altitude environment of the Tibetan Plateau.</title>
        <authorList>
            <person name="Yang X."/>
            <person name="Liu H."/>
            <person name="Ma Z."/>
            <person name="Zou Y."/>
            <person name="Zou M."/>
            <person name="Mao Y."/>
            <person name="Li X."/>
            <person name="Wang H."/>
            <person name="Chen T."/>
            <person name="Wang W."/>
            <person name="Yang R."/>
        </authorList>
    </citation>
    <scope>NUCLEOTIDE SEQUENCE [LARGE SCALE GENOMIC DNA]</scope>
    <source>
        <strain evidence="6">TTIB1903HZAU</strain>
        <tissue evidence="6">Muscle</tissue>
    </source>
</reference>
<accession>A0A5A9PH48</accession>
<keyword evidence="3" id="KW-0375">Hydrogen ion transport</keyword>
<evidence type="ECO:0000256" key="4">
    <source>
        <dbReference type="ARBA" id="ARBA00023065"/>
    </source>
</evidence>
<dbReference type="Pfam" id="PF01990">
    <property type="entry name" value="ATP-synt_F"/>
    <property type="match status" value="1"/>
</dbReference>
<comment type="caution">
    <text evidence="6">The sequence shown here is derived from an EMBL/GenBank/DDBJ whole genome shotgun (WGS) entry which is preliminary data.</text>
</comment>
<dbReference type="Gene3D" id="3.40.50.10580">
    <property type="entry name" value="ATPase, V1 complex, subunit F"/>
    <property type="match status" value="1"/>
</dbReference>
<dbReference type="InterPro" id="IPR036906">
    <property type="entry name" value="ATPase_V1_fsu_sf"/>
</dbReference>
<protein>
    <recommendedName>
        <fullName evidence="5">V-ATPase 14 kDa subunit</fullName>
    </recommendedName>
</protein>
<dbReference type="NCBIfam" id="TIGR01101">
    <property type="entry name" value="V_ATP_synt_F"/>
    <property type="match status" value="1"/>
</dbReference>
<dbReference type="Proteomes" id="UP000324632">
    <property type="component" value="Chromosome 5"/>
</dbReference>
<evidence type="ECO:0000313" key="6">
    <source>
        <dbReference type="EMBL" id="KAA0721065.1"/>
    </source>
</evidence>
<sequence>MRSEGHCWCLIDNMFPVWALNILFLKYTLGFPISNITRSFLARNDIGIILINQFIAEMIRHAIDGHMESIPAIPSKEHPYDASKDSILRRAKGMFCAEDFR</sequence>
<evidence type="ECO:0000313" key="7">
    <source>
        <dbReference type="Proteomes" id="UP000324632"/>
    </source>
</evidence>